<feature type="domain" description="EF-hand" evidence="10">
    <location>
        <begin position="627"/>
        <end position="662"/>
    </location>
</feature>
<evidence type="ECO:0000256" key="3">
    <source>
        <dbReference type="ARBA" id="ARBA00022723"/>
    </source>
</evidence>
<dbReference type="EMBL" id="RCMK01000069">
    <property type="protein sequence ID" value="KAG2950517.1"/>
    <property type="molecule type" value="Genomic_DNA"/>
</dbReference>
<dbReference type="CDD" id="cd00051">
    <property type="entry name" value="EFh"/>
    <property type="match status" value="3"/>
</dbReference>
<feature type="domain" description="EF-hand" evidence="10">
    <location>
        <begin position="773"/>
        <end position="808"/>
    </location>
</feature>
<evidence type="ECO:0000256" key="4">
    <source>
        <dbReference type="ARBA" id="ARBA00022737"/>
    </source>
</evidence>
<dbReference type="InterPro" id="IPR006186">
    <property type="entry name" value="Ser/Thr-sp_prot-phosphatase"/>
</dbReference>
<dbReference type="InterPro" id="IPR002048">
    <property type="entry name" value="EF_hand_dom"/>
</dbReference>
<proteinExistence type="inferred from homology"/>
<reference evidence="16" key="1">
    <citation type="submission" date="2018-05" db="EMBL/GenBank/DDBJ databases">
        <title>Effector identification in a new, highly contiguous assembly of the strawberry crown rot pathogen Phytophthora cactorum.</title>
        <authorList>
            <person name="Armitage A.D."/>
            <person name="Nellist C.F."/>
            <person name="Bates H."/>
            <person name="Vickerstaff R.J."/>
            <person name="Harrison R.J."/>
        </authorList>
    </citation>
    <scope>NUCLEOTIDE SEQUENCE</scope>
    <source>
        <strain evidence="12">15-7</strain>
        <strain evidence="13">4032</strain>
        <strain evidence="14">4040</strain>
        <strain evidence="15">P415</strain>
        <strain evidence="16">P421</strain>
    </source>
</reference>
<dbReference type="InterPro" id="IPR013235">
    <property type="entry name" value="PPP_dom"/>
</dbReference>
<feature type="domain" description="EF-hand" evidence="10">
    <location>
        <begin position="870"/>
        <end position="905"/>
    </location>
</feature>
<dbReference type="InterPro" id="IPR011992">
    <property type="entry name" value="EF-hand-dom_pair"/>
</dbReference>
<dbReference type="EMBL" id="RCML01000006">
    <property type="protein sequence ID" value="KAG2999786.1"/>
    <property type="molecule type" value="Genomic_DNA"/>
</dbReference>
<name>A0A8T1IHR2_9STRA</name>
<evidence type="ECO:0000313" key="17">
    <source>
        <dbReference type="Proteomes" id="UP000760860"/>
    </source>
</evidence>
<keyword evidence="4" id="KW-0677">Repeat</keyword>
<dbReference type="Gene3D" id="1.10.238.10">
    <property type="entry name" value="EF-hand"/>
    <property type="match status" value="3"/>
</dbReference>
<evidence type="ECO:0000313" key="14">
    <source>
        <dbReference type="EMBL" id="KAG2950517.1"/>
    </source>
</evidence>
<dbReference type="SMART" id="SM00156">
    <property type="entry name" value="PP2Ac"/>
    <property type="match status" value="1"/>
</dbReference>
<feature type="region of interest" description="Disordered" evidence="9">
    <location>
        <begin position="702"/>
        <end position="731"/>
    </location>
</feature>
<dbReference type="Pfam" id="PF01302">
    <property type="entry name" value="CAP_GLY"/>
    <property type="match status" value="1"/>
</dbReference>
<dbReference type="PRINTS" id="PR00114">
    <property type="entry name" value="STPHPHTASE"/>
</dbReference>
<feature type="domain" description="EF-hand" evidence="10">
    <location>
        <begin position="809"/>
        <end position="844"/>
    </location>
</feature>
<dbReference type="AlphaFoldDB" id="A0A8T1IHR2"/>
<dbReference type="SUPFAM" id="SSF47473">
    <property type="entry name" value="EF-hand"/>
    <property type="match status" value="2"/>
</dbReference>
<gene>
    <name evidence="12" type="ORF">PC113_g4285</name>
    <name evidence="13" type="ORF">PC115_g6674</name>
    <name evidence="14" type="ORF">PC117_g4367</name>
    <name evidence="15" type="ORF">PC118_g537</name>
    <name evidence="16" type="ORF">PC129_g5486</name>
</gene>
<evidence type="ECO:0000256" key="9">
    <source>
        <dbReference type="SAM" id="MobiDB-lite"/>
    </source>
</evidence>
<dbReference type="VEuPathDB" id="FungiDB:PC110_g2767"/>
<keyword evidence="3" id="KW-0479">Metal-binding</keyword>
<comment type="cofactor">
    <cofactor evidence="1">
        <name>Mn(2+)</name>
        <dbReference type="ChEBI" id="CHEBI:29035"/>
    </cofactor>
</comment>
<evidence type="ECO:0000313" key="13">
    <source>
        <dbReference type="EMBL" id="KAG2929981.1"/>
    </source>
</evidence>
<evidence type="ECO:0000313" key="12">
    <source>
        <dbReference type="EMBL" id="KAG2864741.1"/>
    </source>
</evidence>
<evidence type="ECO:0000313" key="16">
    <source>
        <dbReference type="EMBL" id="KAG3223831.1"/>
    </source>
</evidence>
<dbReference type="InterPro" id="IPR036859">
    <property type="entry name" value="CAP-Gly_dom_sf"/>
</dbReference>
<dbReference type="EMBL" id="RCMI01000151">
    <property type="protein sequence ID" value="KAG2929981.1"/>
    <property type="molecule type" value="Genomic_DNA"/>
</dbReference>
<organism evidence="16 17">
    <name type="scientific">Phytophthora cactorum</name>
    <dbReference type="NCBI Taxonomy" id="29920"/>
    <lineage>
        <taxon>Eukaryota</taxon>
        <taxon>Sar</taxon>
        <taxon>Stramenopiles</taxon>
        <taxon>Oomycota</taxon>
        <taxon>Peronosporomycetes</taxon>
        <taxon>Peronosporales</taxon>
        <taxon>Peronosporaceae</taxon>
        <taxon>Phytophthora</taxon>
    </lineage>
</organism>
<dbReference type="PANTHER" id="PTHR45668">
    <property type="entry name" value="SERINE/THREONINE-PROTEIN PHOSPHATASE 5-RELATED"/>
    <property type="match status" value="1"/>
</dbReference>
<dbReference type="Pfam" id="PF08321">
    <property type="entry name" value="PPP5"/>
    <property type="match status" value="1"/>
</dbReference>
<dbReference type="Gene3D" id="2.30.30.190">
    <property type="entry name" value="CAP Gly-rich-like domain"/>
    <property type="match status" value="1"/>
</dbReference>
<feature type="domain" description="EF-hand" evidence="10">
    <location>
        <begin position="910"/>
        <end position="945"/>
    </location>
</feature>
<dbReference type="EC" id="3.1.3.16" evidence="8"/>
<sequence>MRAVLTFVVTTGTRFRDSDDLPMEREDADFSVELGTRVLVRGKYAGVVRYVSERRSALVGVELTRARGDNDGTTEDGKRLFECKPLHGIFVREEQLSAFSEKDGAACVLQSVWRRYSASQKFRHLVYSHAWNLLDNTQEQLNLKRSEQFKSAEHTLAQLTKKQSLNRTVSEVAVSEIKIDPEYTGPHLVWPLELSNVLEILDSFKTTQILHYKYVLEILKEGVKSLAPLPTLQEITLVEGEKVTVIGDLHGQLQDLFSIFSINGLPTRTNKYLFNGDFVDRGMYGVEVVMTILLFRLLYPTSVFLNRGNHESRNQNSWMGFEDEVWAKYSGADEDDLERPARVFECFQTLFESTPLCAVLQQKIFVVHGGLFSRDNVTLAHLRGISRKREPPLHQANFEDKIFEDMLWSDPRPIQSRQPSERGAGVEFGVNVTNNFCLVNKIALIIRSHECVLEGFEILHGGRLITLFSASRYCGTQMNKGAFLTLGPDLQPEIQQFYAHSINESTFKAPEQAQMQGVLEEDTLRMIAERICDHKASLYWYFTQHDEEHNGTVPRLIWAEALRSVLQLDLPFLTYQPKLADLVDETSTRINYSQFLARYRIENDAMDNSGWQESIIALICKKLYRAMGAGDMQQAFKVFDADSSGFIEYEEFLSTLKQMDTGLSDQQVFALMRTADTNDDGRIDFNEFAQRFEVIFTDQGKNESSQNLSTMAPPPTPMELSTDTPEDSKPETPIFTRRVSLGDEQSTFTPQPASNLDVETMQALLQIGKALFARPGSLQYHFFHFDKNQDGVLSRSEFEHALEQLGFNFEPSLMERVMAAVDSDGGHSIDYKEFVTAFNVQDLKEQEALESGDLTWQNSVLQQVSNVFYQHRIHIRNAFRMFDATNSGVISRDNFRTGIQSFNVVLNSPLSDDQIEQLLSYLDSNQDGVISYKEFFDGFRVVDVRVDEDKSTESKSSEETNE</sequence>
<dbReference type="Gene3D" id="3.60.21.10">
    <property type="match status" value="1"/>
</dbReference>
<dbReference type="SUPFAM" id="SSF56300">
    <property type="entry name" value="Metallo-dependent phosphatases"/>
    <property type="match status" value="1"/>
</dbReference>
<dbReference type="PROSITE" id="PS00018">
    <property type="entry name" value="EF_HAND_1"/>
    <property type="match status" value="5"/>
</dbReference>
<dbReference type="Proteomes" id="UP000774804">
    <property type="component" value="Unassembled WGS sequence"/>
</dbReference>
<dbReference type="SMART" id="SM01052">
    <property type="entry name" value="CAP_GLY"/>
    <property type="match status" value="1"/>
</dbReference>
<dbReference type="FunFam" id="1.10.238.10:FF:000880">
    <property type="entry name" value="Serine/threonine-protein phosphatase"/>
    <property type="match status" value="1"/>
</dbReference>
<dbReference type="FunFam" id="3.60.21.10:FF:000101">
    <property type="entry name" value="Serine/threonine-protein phosphatase"/>
    <property type="match status" value="1"/>
</dbReference>
<evidence type="ECO:0000256" key="7">
    <source>
        <dbReference type="ARBA" id="ARBA00023211"/>
    </source>
</evidence>
<dbReference type="GO" id="GO:0005509">
    <property type="term" value="F:calcium ion binding"/>
    <property type="evidence" value="ECO:0007669"/>
    <property type="project" value="InterPro"/>
</dbReference>
<evidence type="ECO:0000256" key="2">
    <source>
        <dbReference type="ARBA" id="ARBA00008294"/>
    </source>
</evidence>
<dbReference type="SUPFAM" id="SSF74924">
    <property type="entry name" value="Cap-Gly domain"/>
    <property type="match status" value="1"/>
</dbReference>
<evidence type="ECO:0000259" key="11">
    <source>
        <dbReference type="PROSITE" id="PS50245"/>
    </source>
</evidence>
<dbReference type="Pfam" id="PF00149">
    <property type="entry name" value="Metallophos"/>
    <property type="match status" value="1"/>
</dbReference>
<dbReference type="InterPro" id="IPR004843">
    <property type="entry name" value="Calcineurin-like_PHP"/>
</dbReference>
<keyword evidence="7" id="KW-0464">Manganese</keyword>
<keyword evidence="6" id="KW-0106">Calcium</keyword>
<dbReference type="Proteomes" id="UP000736787">
    <property type="component" value="Unassembled WGS sequence"/>
</dbReference>
<accession>A0A8T1IHR2</accession>
<keyword evidence="5 8" id="KW-0378">Hydrolase</keyword>
<dbReference type="PROSITE" id="PS50245">
    <property type="entry name" value="CAP_GLY_2"/>
    <property type="match status" value="1"/>
</dbReference>
<evidence type="ECO:0000256" key="6">
    <source>
        <dbReference type="ARBA" id="ARBA00022837"/>
    </source>
</evidence>
<dbReference type="PROSITE" id="PS00125">
    <property type="entry name" value="SER_THR_PHOSPHATASE"/>
    <property type="match status" value="1"/>
</dbReference>
<dbReference type="Proteomes" id="UP000760860">
    <property type="component" value="Unassembled WGS sequence"/>
</dbReference>
<dbReference type="Proteomes" id="UP000735874">
    <property type="component" value="Unassembled WGS sequence"/>
</dbReference>
<dbReference type="InterPro" id="IPR000938">
    <property type="entry name" value="CAP-Gly_domain"/>
</dbReference>
<dbReference type="EMBL" id="RCMV01000132">
    <property type="protein sequence ID" value="KAG3223831.1"/>
    <property type="molecule type" value="Genomic_DNA"/>
</dbReference>
<dbReference type="PANTHER" id="PTHR45668:SF5">
    <property type="entry name" value="SERINE_THREONINE-PROTEIN PHOSPHATASE 5"/>
    <property type="match status" value="1"/>
</dbReference>
<evidence type="ECO:0000313" key="15">
    <source>
        <dbReference type="EMBL" id="KAG2999786.1"/>
    </source>
</evidence>
<dbReference type="Proteomes" id="UP000697107">
    <property type="component" value="Unassembled WGS sequence"/>
</dbReference>
<dbReference type="InterPro" id="IPR018247">
    <property type="entry name" value="EF_Hand_1_Ca_BS"/>
</dbReference>
<evidence type="ECO:0000259" key="10">
    <source>
        <dbReference type="PROSITE" id="PS50222"/>
    </source>
</evidence>
<dbReference type="SMART" id="SM00054">
    <property type="entry name" value="EFh"/>
    <property type="match status" value="6"/>
</dbReference>
<dbReference type="EMBL" id="RCMG01000073">
    <property type="protein sequence ID" value="KAG2864741.1"/>
    <property type="molecule type" value="Genomic_DNA"/>
</dbReference>
<dbReference type="Pfam" id="PF13499">
    <property type="entry name" value="EF-hand_7"/>
    <property type="match status" value="3"/>
</dbReference>
<feature type="domain" description="CAP-Gly" evidence="11">
    <location>
        <begin position="49"/>
        <end position="92"/>
    </location>
</feature>
<dbReference type="PROSITE" id="PS50222">
    <property type="entry name" value="EF_HAND_2"/>
    <property type="match status" value="6"/>
</dbReference>
<evidence type="ECO:0000256" key="5">
    <source>
        <dbReference type="ARBA" id="ARBA00022801"/>
    </source>
</evidence>
<feature type="domain" description="EF-hand" evidence="10">
    <location>
        <begin position="663"/>
        <end position="698"/>
    </location>
</feature>
<dbReference type="GO" id="GO:0004722">
    <property type="term" value="F:protein serine/threonine phosphatase activity"/>
    <property type="evidence" value="ECO:0007669"/>
    <property type="project" value="UniProtKB-EC"/>
</dbReference>
<comment type="catalytic activity">
    <reaction evidence="8">
        <text>O-phospho-L-threonyl-[protein] + H2O = L-threonyl-[protein] + phosphate</text>
        <dbReference type="Rhea" id="RHEA:47004"/>
        <dbReference type="Rhea" id="RHEA-COMP:11060"/>
        <dbReference type="Rhea" id="RHEA-COMP:11605"/>
        <dbReference type="ChEBI" id="CHEBI:15377"/>
        <dbReference type="ChEBI" id="CHEBI:30013"/>
        <dbReference type="ChEBI" id="CHEBI:43474"/>
        <dbReference type="ChEBI" id="CHEBI:61977"/>
        <dbReference type="EC" id="3.1.3.16"/>
    </reaction>
</comment>
<comment type="caution">
    <text evidence="16">The sequence shown here is derived from an EMBL/GenBank/DDBJ whole genome shotgun (WGS) entry which is preliminary data.</text>
</comment>
<protein>
    <recommendedName>
        <fullName evidence="8">Serine/threonine-protein phosphatase</fullName>
        <ecNumber evidence="8">3.1.3.16</ecNumber>
    </recommendedName>
</protein>
<evidence type="ECO:0000256" key="1">
    <source>
        <dbReference type="ARBA" id="ARBA00001936"/>
    </source>
</evidence>
<evidence type="ECO:0000256" key="8">
    <source>
        <dbReference type="RuleBase" id="RU004273"/>
    </source>
</evidence>
<dbReference type="InterPro" id="IPR029052">
    <property type="entry name" value="Metallo-depent_PP-like"/>
</dbReference>
<dbReference type="InterPro" id="IPR051134">
    <property type="entry name" value="PPP_phosphatase"/>
</dbReference>
<comment type="similarity">
    <text evidence="2 8">Belongs to the PPP phosphatase family.</text>
</comment>